<feature type="region of interest" description="Disordered" evidence="1">
    <location>
        <begin position="40"/>
        <end position="60"/>
    </location>
</feature>
<organism evidence="2 3">
    <name type="scientific">Rhodococcus phage Trina</name>
    <dbReference type="NCBI Taxonomy" id="2027905"/>
    <lineage>
        <taxon>Viruses</taxon>
        <taxon>Duplodnaviria</taxon>
        <taxon>Heunggongvirae</taxon>
        <taxon>Uroviricota</taxon>
        <taxon>Caudoviricetes</taxon>
        <taxon>Trinavirus</taxon>
        <taxon>Trinavirus trina</taxon>
    </lineage>
</organism>
<keyword evidence="3" id="KW-1185">Reference proteome</keyword>
<evidence type="ECO:0000313" key="3">
    <source>
        <dbReference type="Proteomes" id="UP000231419"/>
    </source>
</evidence>
<reference evidence="3" key="1">
    <citation type="submission" date="2017-08" db="EMBL/GenBank/DDBJ databases">
        <authorList>
            <person name="de Groot N.N."/>
        </authorList>
    </citation>
    <scope>NUCLEOTIDE SEQUENCE [LARGE SCALE GENOMIC DNA]</scope>
</reference>
<sequence length="60" mass="6729">MVNEEKNLLNTPYGRAILVGLQKKLMYYGTVPAATIAKRRAANKVARNQRKVNRQNGSGR</sequence>
<accession>A0A2D1AE59</accession>
<dbReference type="EMBL" id="MF668286">
    <property type="protein sequence ID" value="ASZ74977.1"/>
    <property type="molecule type" value="Genomic_DNA"/>
</dbReference>
<evidence type="ECO:0000256" key="1">
    <source>
        <dbReference type="SAM" id="MobiDB-lite"/>
    </source>
</evidence>
<feature type="compositionally biased region" description="Basic residues" evidence="1">
    <location>
        <begin position="40"/>
        <end position="53"/>
    </location>
</feature>
<protein>
    <submittedName>
        <fullName evidence="2">Chorismate mutase domain of P-protein</fullName>
    </submittedName>
</protein>
<gene>
    <name evidence="2" type="ORF">SEA_TRINA_197</name>
</gene>
<proteinExistence type="predicted"/>
<evidence type="ECO:0000313" key="2">
    <source>
        <dbReference type="EMBL" id="ASZ74977.1"/>
    </source>
</evidence>
<name>A0A2D1AE59_9CAUD</name>
<dbReference type="Proteomes" id="UP000231419">
    <property type="component" value="Segment"/>
</dbReference>